<dbReference type="Proteomes" id="UP001408594">
    <property type="component" value="Unassembled WGS sequence"/>
</dbReference>
<reference evidence="1 2" key="1">
    <citation type="submission" date="2024-02" db="EMBL/GenBank/DDBJ databases">
        <title>Microbulbifer aestuariivivens NBRC 112533.</title>
        <authorList>
            <person name="Ichikawa N."/>
            <person name="Katano-Makiyama Y."/>
            <person name="Hidaka K."/>
        </authorList>
    </citation>
    <scope>NUCLEOTIDE SEQUENCE [LARGE SCALE GENOMIC DNA]</scope>
    <source>
        <strain evidence="1 2">NBRC 112533</strain>
    </source>
</reference>
<comment type="caution">
    <text evidence="1">The sequence shown here is derived from an EMBL/GenBank/DDBJ whole genome shotgun (WGS) entry which is preliminary data.</text>
</comment>
<protein>
    <submittedName>
        <fullName evidence="1">Uncharacterized protein</fullName>
    </submittedName>
</protein>
<evidence type="ECO:0000313" key="2">
    <source>
        <dbReference type="Proteomes" id="UP001408594"/>
    </source>
</evidence>
<dbReference type="EMBL" id="BAABRT010000007">
    <property type="protein sequence ID" value="GAA5524556.1"/>
    <property type="molecule type" value="Genomic_DNA"/>
</dbReference>
<sequence>MLNKSQSISARLSPEDYAYLMSIDRNGAVTQSEKVRELIAMARESVGTQSFCRAYIASAEAILPFKARYMEEDQRSLLVEALLELLAEGAAAIQGCAAEKPMAPVLEKKTLSTMEAFLEKILLVTTQENPRMANPDSATRIKKHLDSLLNK</sequence>
<proteinExistence type="predicted"/>
<name>A0ABP9WQ51_9GAMM</name>
<accession>A0ABP9WQ51</accession>
<keyword evidence="2" id="KW-1185">Reference proteome</keyword>
<organism evidence="1 2">
    <name type="scientific">Microbulbifer aestuariivivens</name>
    <dbReference type="NCBI Taxonomy" id="1908308"/>
    <lineage>
        <taxon>Bacteria</taxon>
        <taxon>Pseudomonadati</taxon>
        <taxon>Pseudomonadota</taxon>
        <taxon>Gammaproteobacteria</taxon>
        <taxon>Cellvibrionales</taxon>
        <taxon>Microbulbiferaceae</taxon>
        <taxon>Microbulbifer</taxon>
    </lineage>
</organism>
<evidence type="ECO:0000313" key="1">
    <source>
        <dbReference type="EMBL" id="GAA5524556.1"/>
    </source>
</evidence>
<gene>
    <name evidence="1" type="ORF">Maes01_01113</name>
</gene>